<dbReference type="InterPro" id="IPR009936">
    <property type="entry name" value="DUF1468"/>
</dbReference>
<feature type="domain" description="DUF1468" evidence="2">
    <location>
        <begin position="24"/>
        <end position="173"/>
    </location>
</feature>
<evidence type="ECO:0000313" key="4">
    <source>
        <dbReference type="Proteomes" id="UP001108027"/>
    </source>
</evidence>
<evidence type="ECO:0000313" key="3">
    <source>
        <dbReference type="EMBL" id="MCC4309965.1"/>
    </source>
</evidence>
<accession>A0A9Q3UPE9</accession>
<evidence type="ECO:0000256" key="1">
    <source>
        <dbReference type="SAM" id="Phobius"/>
    </source>
</evidence>
<dbReference type="EMBL" id="JAJGNA010000025">
    <property type="protein sequence ID" value="MCC4309965.1"/>
    <property type="molecule type" value="Genomic_DNA"/>
</dbReference>
<keyword evidence="1" id="KW-0472">Membrane</keyword>
<dbReference type="Pfam" id="PF07331">
    <property type="entry name" value="TctB"/>
    <property type="match status" value="1"/>
</dbReference>
<dbReference type="Proteomes" id="UP001108027">
    <property type="component" value="Unassembled WGS sequence"/>
</dbReference>
<organism evidence="3 4">
    <name type="scientific">Alloalcanivorax marinus</name>
    <dbReference type="NCBI Taxonomy" id="1177169"/>
    <lineage>
        <taxon>Bacteria</taxon>
        <taxon>Pseudomonadati</taxon>
        <taxon>Pseudomonadota</taxon>
        <taxon>Gammaproteobacteria</taxon>
        <taxon>Oceanospirillales</taxon>
        <taxon>Alcanivoracaceae</taxon>
        <taxon>Alloalcanivorax</taxon>
    </lineage>
</organism>
<reference evidence="3" key="1">
    <citation type="submission" date="2021-10" db="EMBL/GenBank/DDBJ databases">
        <title>The diversity and Nitrogen Metabolism of Culturable Nitrate-Utilizing Bacteria Within the Oxygen Minimum Zone of the Changjiang (Yangtze River)Estuary.</title>
        <authorList>
            <person name="Zhang D."/>
            <person name="Zheng J."/>
            <person name="Liu S."/>
            <person name="He W."/>
        </authorList>
    </citation>
    <scope>NUCLEOTIDE SEQUENCE</scope>
    <source>
        <strain evidence="3">FXH-223</strain>
    </source>
</reference>
<keyword evidence="4" id="KW-1185">Reference proteome</keyword>
<keyword evidence="1" id="KW-0812">Transmembrane</keyword>
<comment type="caution">
    <text evidence="3">The sequence shown here is derived from an EMBL/GenBank/DDBJ whole genome shotgun (WGS) entry which is preliminary data.</text>
</comment>
<protein>
    <submittedName>
        <fullName evidence="3">Tripartite tricarboxylate transporter TctB family protein</fullName>
    </submittedName>
</protein>
<sequence>MTQPTDTQGQEESQPLSPVVDLGVAILFGVICAAGWFSVLSGKRLMASLDSGLDPGAAFLPVVVLGLLSLGTALILIKGLYRLATQGRGGRSIERGDHGSAAALLVSMILLGGGVAVIGFLPATFIFSTAWTAWLSWRRTGRPLRAALVGLVLGVALCLFLYVTFVSILKVPLA</sequence>
<feature type="transmembrane region" description="Helical" evidence="1">
    <location>
        <begin position="59"/>
        <end position="81"/>
    </location>
</feature>
<name>A0A9Q3UPE9_9GAMM</name>
<proteinExistence type="predicted"/>
<feature type="transmembrane region" description="Helical" evidence="1">
    <location>
        <begin position="147"/>
        <end position="169"/>
    </location>
</feature>
<feature type="transmembrane region" description="Helical" evidence="1">
    <location>
        <begin position="20"/>
        <end position="39"/>
    </location>
</feature>
<feature type="transmembrane region" description="Helical" evidence="1">
    <location>
        <begin position="102"/>
        <end position="127"/>
    </location>
</feature>
<dbReference type="AlphaFoldDB" id="A0A9Q3UPE9"/>
<evidence type="ECO:0000259" key="2">
    <source>
        <dbReference type="Pfam" id="PF07331"/>
    </source>
</evidence>
<keyword evidence="1" id="KW-1133">Transmembrane helix</keyword>
<gene>
    <name evidence="3" type="ORF">LL252_15430</name>
</gene>
<dbReference type="RefSeq" id="WP_262731774.1">
    <property type="nucleotide sequence ID" value="NZ_ARXL01000214.1"/>
</dbReference>